<dbReference type="EMBL" id="BJHW01000001">
    <property type="protein sequence ID" value="GDY49725.1"/>
    <property type="molecule type" value="Genomic_DNA"/>
</dbReference>
<reference evidence="2 3" key="1">
    <citation type="journal article" date="2020" name="Int. J. Syst. Evol. Microbiol.">
        <title>Reclassification of Streptomyces castelarensis and Streptomyces sporoclivatus as later heterotypic synonyms of Streptomyces antimycoticus.</title>
        <authorList>
            <person name="Komaki H."/>
            <person name="Tamura T."/>
        </authorList>
    </citation>
    <scope>NUCLEOTIDE SEQUENCE [LARGE SCALE GENOMIC DNA]</scope>
    <source>
        <strain evidence="2 3">NBRC 13459</strain>
    </source>
</reference>
<dbReference type="AlphaFoldDB" id="A0A4D4KL89"/>
<feature type="compositionally biased region" description="Polar residues" evidence="1">
    <location>
        <begin position="161"/>
        <end position="170"/>
    </location>
</feature>
<name>A0A4D4KL89_STRVO</name>
<keyword evidence="3" id="KW-1185">Reference proteome</keyword>
<proteinExistence type="predicted"/>
<organism evidence="2 3">
    <name type="scientific">Streptomyces violaceusniger</name>
    <dbReference type="NCBI Taxonomy" id="68280"/>
    <lineage>
        <taxon>Bacteria</taxon>
        <taxon>Bacillati</taxon>
        <taxon>Actinomycetota</taxon>
        <taxon>Actinomycetes</taxon>
        <taxon>Kitasatosporales</taxon>
        <taxon>Streptomycetaceae</taxon>
        <taxon>Streptomyces</taxon>
        <taxon>Streptomyces violaceusniger group</taxon>
    </lineage>
</organism>
<evidence type="ECO:0000313" key="3">
    <source>
        <dbReference type="Proteomes" id="UP000301309"/>
    </source>
</evidence>
<protein>
    <submittedName>
        <fullName evidence="2">Uncharacterized protein</fullName>
    </submittedName>
</protein>
<feature type="region of interest" description="Disordered" evidence="1">
    <location>
        <begin position="139"/>
        <end position="170"/>
    </location>
</feature>
<gene>
    <name evidence="2" type="ORF">SVIO_003480</name>
</gene>
<dbReference type="Proteomes" id="UP000301309">
    <property type="component" value="Unassembled WGS sequence"/>
</dbReference>
<sequence>MLFEVELPLGGLVDRLDDLPQRREQGSAGPLPFALAGRPQQLDALLGAFLFGGAAGVVLVADQRLAGPGGEEVGVSAVSTGPAVLRGLWLGSGRRLRADPGGCTRGGDAAPRRSGCERPVTVRVPLSGRGARFAYPRMRSATNGNRPGHAADLDRGPAYRSTFQRGLTGH</sequence>
<accession>A0A4D4KL89</accession>
<comment type="caution">
    <text evidence="2">The sequence shown here is derived from an EMBL/GenBank/DDBJ whole genome shotgun (WGS) entry which is preliminary data.</text>
</comment>
<evidence type="ECO:0000313" key="2">
    <source>
        <dbReference type="EMBL" id="GDY49725.1"/>
    </source>
</evidence>
<evidence type="ECO:0000256" key="1">
    <source>
        <dbReference type="SAM" id="MobiDB-lite"/>
    </source>
</evidence>